<dbReference type="Proteomes" id="UP000248066">
    <property type="component" value="Unassembled WGS sequence"/>
</dbReference>
<protein>
    <submittedName>
        <fullName evidence="5">C4-dicarboxylate ABC transporter</fullName>
    </submittedName>
</protein>
<feature type="signal peptide" evidence="4">
    <location>
        <begin position="1"/>
        <end position="20"/>
    </location>
</feature>
<evidence type="ECO:0000256" key="3">
    <source>
        <dbReference type="ARBA" id="ARBA00022729"/>
    </source>
</evidence>
<dbReference type="PIRSF" id="PIRSF006470">
    <property type="entry name" value="DctB"/>
    <property type="match status" value="1"/>
</dbReference>
<comment type="similarity">
    <text evidence="1">Belongs to the bacterial solute-binding protein 7 family.</text>
</comment>
<accession>A0A2W0HFM8</accession>
<gene>
    <name evidence="5" type="ORF">CR205_15050</name>
</gene>
<dbReference type="InterPro" id="IPR018389">
    <property type="entry name" value="DctP_fam"/>
</dbReference>
<name>A0A2W0HFM8_9BACI</name>
<evidence type="ECO:0000256" key="1">
    <source>
        <dbReference type="ARBA" id="ARBA00009023"/>
    </source>
</evidence>
<dbReference type="PROSITE" id="PS51257">
    <property type="entry name" value="PROKAR_LIPOPROTEIN"/>
    <property type="match status" value="1"/>
</dbReference>
<evidence type="ECO:0000256" key="2">
    <source>
        <dbReference type="ARBA" id="ARBA00022448"/>
    </source>
</evidence>
<sequence length="361" mass="40686">MFKQMGLLTGTAISAALVLAACGGDDEGTNGEAGGEGNGDETYEVRFLTEELEGQLQYEYAQEFADRLEEKTDGRITTDVFEFGALGSEVNQFQEIQNGNVEFAIVSPGFTGTTVQEGQLFALQFLFSDDEDVNYQVLNESEALNEGLSEKYEEYNVKPLAYWSEGGMQWTGNSPLREPADFENFQMRTQESTLIQTSYEQYGADPTPLSWEELYTSLQLGNIDGQENPIFFIEDANFHEVQDHMTISDHNIYVAMTTVNTDFYNSLPDDLREAVDEVVDEMRPIAHEMQLEMNEDLLTAIEEDEDNPTEIYTLSEEERDAFRELAEPMQDFFRDDVGEDGAAILDQLLEEIEEAEAESGN</sequence>
<dbReference type="GO" id="GO:0055085">
    <property type="term" value="P:transmembrane transport"/>
    <property type="evidence" value="ECO:0007669"/>
    <property type="project" value="InterPro"/>
</dbReference>
<dbReference type="EMBL" id="PDOF01000003">
    <property type="protein sequence ID" value="PYZ95712.1"/>
    <property type="molecule type" value="Genomic_DNA"/>
</dbReference>
<evidence type="ECO:0000256" key="4">
    <source>
        <dbReference type="SAM" id="SignalP"/>
    </source>
</evidence>
<dbReference type="OrthoDB" id="9776801at2"/>
<dbReference type="Pfam" id="PF03480">
    <property type="entry name" value="DctP"/>
    <property type="match status" value="1"/>
</dbReference>
<dbReference type="NCBIfam" id="NF037995">
    <property type="entry name" value="TRAP_S1"/>
    <property type="match status" value="1"/>
</dbReference>
<dbReference type="PANTHER" id="PTHR33376:SF7">
    <property type="entry name" value="C4-DICARBOXYLATE-BINDING PROTEIN DCTB"/>
    <property type="match status" value="1"/>
</dbReference>
<feature type="chain" id="PRO_5039124319" evidence="4">
    <location>
        <begin position="21"/>
        <end position="361"/>
    </location>
</feature>
<dbReference type="RefSeq" id="WP_110520988.1">
    <property type="nucleotide sequence ID" value="NZ_PDOF01000003.1"/>
</dbReference>
<dbReference type="PANTHER" id="PTHR33376">
    <property type="match status" value="1"/>
</dbReference>
<reference evidence="5 6" key="1">
    <citation type="submission" date="2017-10" db="EMBL/GenBank/DDBJ databases">
        <title>Bacillus sp. nov., a halophilic bacterium isolated from a Yangshapao Lake.</title>
        <authorList>
            <person name="Wang H."/>
        </authorList>
    </citation>
    <scope>NUCLEOTIDE SEQUENCE [LARGE SCALE GENOMIC DNA]</scope>
    <source>
        <strain evidence="5 6">YSP-3</strain>
    </source>
</reference>
<evidence type="ECO:0000313" key="5">
    <source>
        <dbReference type="EMBL" id="PYZ95712.1"/>
    </source>
</evidence>
<dbReference type="AlphaFoldDB" id="A0A2W0HFM8"/>
<evidence type="ECO:0000313" key="6">
    <source>
        <dbReference type="Proteomes" id="UP000248066"/>
    </source>
</evidence>
<proteinExistence type="inferred from homology"/>
<comment type="caution">
    <text evidence="5">The sequence shown here is derived from an EMBL/GenBank/DDBJ whole genome shotgun (WGS) entry which is preliminary data.</text>
</comment>
<dbReference type="InterPro" id="IPR038404">
    <property type="entry name" value="TRAP_DctP_sf"/>
</dbReference>
<dbReference type="Gene3D" id="3.40.190.170">
    <property type="entry name" value="Bacterial extracellular solute-binding protein, family 7"/>
    <property type="match status" value="1"/>
</dbReference>
<organism evidence="5 6">
    <name type="scientific">Alteribacter lacisalsi</name>
    <dbReference type="NCBI Taxonomy" id="2045244"/>
    <lineage>
        <taxon>Bacteria</taxon>
        <taxon>Bacillati</taxon>
        <taxon>Bacillota</taxon>
        <taxon>Bacilli</taxon>
        <taxon>Bacillales</taxon>
        <taxon>Bacillaceae</taxon>
        <taxon>Alteribacter</taxon>
    </lineage>
</organism>
<dbReference type="GO" id="GO:0030288">
    <property type="term" value="C:outer membrane-bounded periplasmic space"/>
    <property type="evidence" value="ECO:0007669"/>
    <property type="project" value="InterPro"/>
</dbReference>
<keyword evidence="2" id="KW-0813">Transport</keyword>
<keyword evidence="3 4" id="KW-0732">Signal</keyword>
<dbReference type="InterPro" id="IPR004682">
    <property type="entry name" value="TRAP_DctP"/>
</dbReference>
<keyword evidence="6" id="KW-1185">Reference proteome</keyword>